<sequence length="91" mass="10496">MDLELVEKVTRMVLEKLGAIQTGSGLTDTEIENWKRNDLLARVQVSRTARLSEARPLSIEEISKWQSLDFLKQAPSFSAKNKDEVIFRKYQ</sequence>
<dbReference type="EMBL" id="VDGG01000043">
    <property type="protein sequence ID" value="TQR08735.1"/>
    <property type="molecule type" value="Genomic_DNA"/>
</dbReference>
<reference evidence="1 2" key="1">
    <citation type="submission" date="2019-05" db="EMBL/GenBank/DDBJ databases">
        <title>Psychrobacillus vulpis sp. nov., a new species isolated from feces of a red fox that inhabits in The Tablas de Daimiel Natural Park, Albacete, Spain.</title>
        <authorList>
            <person name="Rodriguez M."/>
            <person name="Reina J.C."/>
            <person name="Bejar V."/>
            <person name="Llamas I."/>
        </authorList>
    </citation>
    <scope>NUCLEOTIDE SEQUENCE [LARGE SCALE GENOMIC DNA]</scope>
    <source>
        <strain evidence="1 2">NHI-2</strain>
    </source>
</reference>
<evidence type="ECO:0000313" key="1">
    <source>
        <dbReference type="EMBL" id="TQR08735.1"/>
    </source>
</evidence>
<dbReference type="AlphaFoldDB" id="A0A544SU99"/>
<keyword evidence="2" id="KW-1185">Reference proteome</keyword>
<gene>
    <name evidence="1" type="ORF">FG383_16415</name>
</gene>
<protein>
    <submittedName>
        <fullName evidence="1">Uncharacterized protein</fullName>
    </submittedName>
</protein>
<dbReference type="OrthoDB" id="2939624at2"/>
<comment type="caution">
    <text evidence="1">The sequence shown here is derived from an EMBL/GenBank/DDBJ whole genome shotgun (WGS) entry which is preliminary data.</text>
</comment>
<proteinExistence type="predicted"/>
<organism evidence="1 2">
    <name type="scientific">Psychrobacillus soli</name>
    <dbReference type="NCBI Taxonomy" id="1543965"/>
    <lineage>
        <taxon>Bacteria</taxon>
        <taxon>Bacillati</taxon>
        <taxon>Bacillota</taxon>
        <taxon>Bacilli</taxon>
        <taxon>Bacillales</taxon>
        <taxon>Bacillaceae</taxon>
        <taxon>Psychrobacillus</taxon>
    </lineage>
</organism>
<accession>A0A544SU99</accession>
<name>A0A544SU99_9BACI</name>
<dbReference type="Proteomes" id="UP000318937">
    <property type="component" value="Unassembled WGS sequence"/>
</dbReference>
<evidence type="ECO:0000313" key="2">
    <source>
        <dbReference type="Proteomes" id="UP000318937"/>
    </source>
</evidence>
<dbReference type="RefSeq" id="WP_142608479.1">
    <property type="nucleotide sequence ID" value="NZ_VDGG01000043.1"/>
</dbReference>